<feature type="domain" description="DUF302" evidence="1">
    <location>
        <begin position="90"/>
        <end position="138"/>
    </location>
</feature>
<dbReference type="CDD" id="cd14797">
    <property type="entry name" value="DUF302"/>
    <property type="match status" value="1"/>
</dbReference>
<dbReference type="Pfam" id="PF03625">
    <property type="entry name" value="DUF302"/>
    <property type="match status" value="1"/>
</dbReference>
<dbReference type="EMBL" id="SODP01000001">
    <property type="protein sequence ID" value="TDW77878.1"/>
    <property type="molecule type" value="Genomic_DNA"/>
</dbReference>
<accession>A0A4R8CP09</accession>
<organism evidence="2 3">
    <name type="scientific">Kribbella pratensis</name>
    <dbReference type="NCBI Taxonomy" id="2512112"/>
    <lineage>
        <taxon>Bacteria</taxon>
        <taxon>Bacillati</taxon>
        <taxon>Actinomycetota</taxon>
        <taxon>Actinomycetes</taxon>
        <taxon>Propionibacteriales</taxon>
        <taxon>Kribbellaceae</taxon>
        <taxon>Kribbella</taxon>
    </lineage>
</organism>
<evidence type="ECO:0000313" key="3">
    <source>
        <dbReference type="Proteomes" id="UP000295146"/>
    </source>
</evidence>
<sequence>MPASDSHSIQRFPHEVVRLTIPVTTTFPEFRDSYERAVPELQAHRYEQFKKEQASWDLVRQATEENAPHSFIRYWSTDVGSLMELAAESHACVEYLMGNHVFAQRMFQHDPSVMLYAPLRTAIYVDHDNRTWFTIDQPSTLFDSFGDSRIAQVGRELDAKLADLLDHLGLPVPAELTADTSHN</sequence>
<keyword evidence="3" id="KW-1185">Reference proteome</keyword>
<dbReference type="InterPro" id="IPR035923">
    <property type="entry name" value="TT1751-like_sf"/>
</dbReference>
<protein>
    <submittedName>
        <fullName evidence="2">Uncharacterized protein DUF302</fullName>
    </submittedName>
</protein>
<proteinExistence type="predicted"/>
<reference evidence="2 3" key="1">
    <citation type="submission" date="2019-03" db="EMBL/GenBank/DDBJ databases">
        <title>Genomic Encyclopedia of Type Strains, Phase III (KMG-III): the genomes of soil and plant-associated and newly described type strains.</title>
        <authorList>
            <person name="Whitman W."/>
        </authorList>
    </citation>
    <scope>NUCLEOTIDE SEQUENCE [LARGE SCALE GENOMIC DNA]</scope>
    <source>
        <strain evidence="2 3">VKM Ac-2573</strain>
    </source>
</reference>
<comment type="caution">
    <text evidence="2">The sequence shown here is derived from an EMBL/GenBank/DDBJ whole genome shotgun (WGS) entry which is preliminary data.</text>
</comment>
<dbReference type="SUPFAM" id="SSF103247">
    <property type="entry name" value="TT1751-like"/>
    <property type="match status" value="1"/>
</dbReference>
<evidence type="ECO:0000313" key="2">
    <source>
        <dbReference type="EMBL" id="TDW77878.1"/>
    </source>
</evidence>
<evidence type="ECO:0000259" key="1">
    <source>
        <dbReference type="Pfam" id="PF03625"/>
    </source>
</evidence>
<dbReference type="AlphaFoldDB" id="A0A4R8CP09"/>
<dbReference type="InterPro" id="IPR005180">
    <property type="entry name" value="DUF302"/>
</dbReference>
<dbReference type="Proteomes" id="UP000295146">
    <property type="component" value="Unassembled WGS sequence"/>
</dbReference>
<gene>
    <name evidence="2" type="ORF">EV653_3054</name>
</gene>
<dbReference type="Gene3D" id="3.30.310.70">
    <property type="entry name" value="TT1751-like domain"/>
    <property type="match status" value="1"/>
</dbReference>
<dbReference type="RefSeq" id="WP_134103187.1">
    <property type="nucleotide sequence ID" value="NZ_SODP01000001.1"/>
</dbReference>
<name>A0A4R8CP09_9ACTN</name>
<dbReference type="OrthoDB" id="3358967at2"/>